<dbReference type="Pfam" id="PF13545">
    <property type="entry name" value="HTH_Crp_2"/>
    <property type="match status" value="1"/>
</dbReference>
<name>A0ABP9X393_9CHLR</name>
<evidence type="ECO:0000313" key="2">
    <source>
        <dbReference type="EMBL" id="GAA5528821.1"/>
    </source>
</evidence>
<dbReference type="SMART" id="SM00419">
    <property type="entry name" value="HTH_CRP"/>
    <property type="match status" value="1"/>
</dbReference>
<organism evidence="2 3">
    <name type="scientific">Herpetosiphon gulosus</name>
    <dbReference type="NCBI Taxonomy" id="1973496"/>
    <lineage>
        <taxon>Bacteria</taxon>
        <taxon>Bacillati</taxon>
        <taxon>Chloroflexota</taxon>
        <taxon>Chloroflexia</taxon>
        <taxon>Herpetosiphonales</taxon>
        <taxon>Herpetosiphonaceae</taxon>
        <taxon>Herpetosiphon</taxon>
    </lineage>
</organism>
<gene>
    <name evidence="2" type="ORF">Hgul01_02623</name>
</gene>
<dbReference type="EMBL" id="BAABRU010000008">
    <property type="protein sequence ID" value="GAA5528821.1"/>
    <property type="molecule type" value="Genomic_DNA"/>
</dbReference>
<dbReference type="Gene3D" id="1.10.10.10">
    <property type="entry name" value="Winged helix-like DNA-binding domain superfamily/Winged helix DNA-binding domain"/>
    <property type="match status" value="1"/>
</dbReference>
<proteinExistence type="predicted"/>
<dbReference type="PROSITE" id="PS51063">
    <property type="entry name" value="HTH_CRP_2"/>
    <property type="match status" value="1"/>
</dbReference>
<comment type="caution">
    <text evidence="2">The sequence shown here is derived from an EMBL/GenBank/DDBJ whole genome shotgun (WGS) entry which is preliminary data.</text>
</comment>
<feature type="domain" description="HTH crp-type" evidence="1">
    <location>
        <begin position="230"/>
        <end position="305"/>
    </location>
</feature>
<dbReference type="PROSITE" id="PS00042">
    <property type="entry name" value="HTH_CRP_1"/>
    <property type="match status" value="1"/>
</dbReference>
<keyword evidence="3" id="KW-1185">Reference proteome</keyword>
<dbReference type="RefSeq" id="WP_345722437.1">
    <property type="nucleotide sequence ID" value="NZ_BAABRU010000008.1"/>
</dbReference>
<dbReference type="InterPro" id="IPR012318">
    <property type="entry name" value="HTH_CRP"/>
</dbReference>
<dbReference type="InterPro" id="IPR036388">
    <property type="entry name" value="WH-like_DNA-bd_sf"/>
</dbReference>
<protein>
    <recommendedName>
        <fullName evidence="1">HTH crp-type domain-containing protein</fullName>
    </recommendedName>
</protein>
<evidence type="ECO:0000313" key="3">
    <source>
        <dbReference type="Proteomes" id="UP001428290"/>
    </source>
</evidence>
<reference evidence="2 3" key="1">
    <citation type="submission" date="2024-02" db="EMBL/GenBank/DDBJ databases">
        <title>Herpetosiphon gulosus NBRC 112829.</title>
        <authorList>
            <person name="Ichikawa N."/>
            <person name="Katano-Makiyama Y."/>
            <person name="Hidaka K."/>
        </authorList>
    </citation>
    <scope>NUCLEOTIDE SEQUENCE [LARGE SCALE GENOMIC DNA]</scope>
    <source>
        <strain evidence="2 3">NBRC 112829</strain>
    </source>
</reference>
<evidence type="ECO:0000259" key="1">
    <source>
        <dbReference type="PROSITE" id="PS51063"/>
    </source>
</evidence>
<sequence length="305" mass="33750">MSASFILLINHTSTASIQTNLLMEHGYIPMLLPLNQLAQLPALPHQTIVVACFNNQTELEQLTTTLPSWNTPWIGWNLSGQIELSIAAYKASADIVLTDSCTEQLLLNVLSQRSNYIAGQSDPIVKQRQRHYQRGTLISLPAEHILLINEGVVGLAILHSDGSQVLVSLCGPQQLVYSTEQQSSVQLYAHSDVLGQVYAWAQVAEHPSLLQRLRSRLSQMERWASMQANGYSDQRILGLLGLLAEQFGKPTEQGILIDIRLTHEQLASAIGVNRTTTTRLLRDLRNRGLVFTAGHGAQERFCLPG</sequence>
<accession>A0ABP9X393</accession>
<dbReference type="Proteomes" id="UP001428290">
    <property type="component" value="Unassembled WGS sequence"/>
</dbReference>
<dbReference type="InterPro" id="IPR036390">
    <property type="entry name" value="WH_DNA-bd_sf"/>
</dbReference>
<dbReference type="InterPro" id="IPR018335">
    <property type="entry name" value="Tscrpt_reg_HTH_Crp-type_CS"/>
</dbReference>
<dbReference type="SUPFAM" id="SSF46785">
    <property type="entry name" value="Winged helix' DNA-binding domain"/>
    <property type="match status" value="1"/>
</dbReference>